<dbReference type="SUPFAM" id="SSF89562">
    <property type="entry name" value="RraA-like"/>
    <property type="match status" value="1"/>
</dbReference>
<evidence type="ECO:0000256" key="10">
    <source>
        <dbReference type="ARBA" id="ARBA00030169"/>
    </source>
</evidence>
<evidence type="ECO:0000256" key="6">
    <source>
        <dbReference type="ARBA" id="ARBA00012947"/>
    </source>
</evidence>
<dbReference type="GO" id="GO:0047443">
    <property type="term" value="F:4-hydroxy-4-methyl-2-oxoglutarate aldolase activity"/>
    <property type="evidence" value="ECO:0007669"/>
    <property type="project" value="UniProtKB-EC"/>
</dbReference>
<keyword evidence="13" id="KW-0460">Magnesium</keyword>
<keyword evidence="13" id="KW-0479">Metal-binding</keyword>
<proteinExistence type="inferred from homology"/>
<dbReference type="RefSeq" id="WP_167488449.1">
    <property type="nucleotide sequence ID" value="NZ_CP046173.1"/>
</dbReference>
<protein>
    <recommendedName>
        <fullName evidence="7">Putative 4-hydroxy-4-methyl-2-oxoglutarate aldolase</fullName>
        <ecNumber evidence="6">4.1.1.112</ecNumber>
        <ecNumber evidence="5">4.1.3.17</ecNumber>
    </recommendedName>
    <alternativeName>
        <fullName evidence="11">Oxaloacetate decarboxylase</fullName>
    </alternativeName>
    <alternativeName>
        <fullName evidence="9">Regulator of ribonuclease activity homolog</fullName>
    </alternativeName>
    <alternativeName>
        <fullName evidence="10">RraA-like protein</fullName>
    </alternativeName>
</protein>
<comment type="cofactor">
    <cofactor evidence="2">
        <name>a divalent metal cation</name>
        <dbReference type="ChEBI" id="CHEBI:60240"/>
    </cofactor>
</comment>
<comment type="similarity">
    <text evidence="3">Belongs to the class II aldolase/RraA-like family.</text>
</comment>
<comment type="catalytic activity">
    <reaction evidence="12">
        <text>oxaloacetate + H(+) = pyruvate + CO2</text>
        <dbReference type="Rhea" id="RHEA:15641"/>
        <dbReference type="ChEBI" id="CHEBI:15361"/>
        <dbReference type="ChEBI" id="CHEBI:15378"/>
        <dbReference type="ChEBI" id="CHEBI:16452"/>
        <dbReference type="ChEBI" id="CHEBI:16526"/>
        <dbReference type="EC" id="4.1.1.112"/>
    </reaction>
</comment>
<gene>
    <name evidence="14" type="ORF">F6W96_25285</name>
</gene>
<dbReference type="Gene3D" id="3.50.30.40">
    <property type="entry name" value="Ribonuclease E inhibitor RraA/RraA-like"/>
    <property type="match status" value="1"/>
</dbReference>
<dbReference type="Gene3D" id="1.20.5.3070">
    <property type="match status" value="1"/>
</dbReference>
<evidence type="ECO:0000256" key="12">
    <source>
        <dbReference type="ARBA" id="ARBA00047973"/>
    </source>
</evidence>
<evidence type="ECO:0000256" key="8">
    <source>
        <dbReference type="ARBA" id="ARBA00025046"/>
    </source>
</evidence>
<evidence type="ECO:0000313" key="14">
    <source>
        <dbReference type="EMBL" id="QIS21142.1"/>
    </source>
</evidence>
<accession>A0A6G9Z6M1</accession>
<feature type="binding site" evidence="13">
    <location>
        <begin position="94"/>
        <end position="97"/>
    </location>
    <ligand>
        <name>substrate</name>
    </ligand>
</feature>
<dbReference type="InterPro" id="IPR005493">
    <property type="entry name" value="RraA/RraA-like"/>
</dbReference>
<evidence type="ECO:0000256" key="2">
    <source>
        <dbReference type="ARBA" id="ARBA00001968"/>
    </source>
</evidence>
<comment type="catalytic activity">
    <reaction evidence="1">
        <text>4-hydroxy-4-methyl-2-oxoglutarate = 2 pyruvate</text>
        <dbReference type="Rhea" id="RHEA:22748"/>
        <dbReference type="ChEBI" id="CHEBI:15361"/>
        <dbReference type="ChEBI" id="CHEBI:58276"/>
        <dbReference type="EC" id="4.1.3.17"/>
    </reaction>
</comment>
<comment type="function">
    <text evidence="8">Catalyzes the aldol cleavage of 4-hydroxy-4-methyl-2-oxoglutarate (HMG) into 2 molecules of pyruvate. Also contains a secondary oxaloacetate (OAA) decarboxylase activity due to the common pyruvate enolate transition state formed following C-C bond cleavage in the retro-aldol and decarboxylation reactions.</text>
</comment>
<dbReference type="EMBL" id="CP046173">
    <property type="protein sequence ID" value="QIS21142.1"/>
    <property type="molecule type" value="Genomic_DNA"/>
</dbReference>
<dbReference type="EC" id="4.1.3.17" evidence="5"/>
<evidence type="ECO:0000256" key="13">
    <source>
        <dbReference type="PIRSR" id="PIRSR605493-1"/>
    </source>
</evidence>
<organism evidence="14 15">
    <name type="scientific">Nocardia terpenica</name>
    <dbReference type="NCBI Taxonomy" id="455432"/>
    <lineage>
        <taxon>Bacteria</taxon>
        <taxon>Bacillati</taxon>
        <taxon>Actinomycetota</taxon>
        <taxon>Actinomycetes</taxon>
        <taxon>Mycobacteriales</taxon>
        <taxon>Nocardiaceae</taxon>
        <taxon>Nocardia</taxon>
    </lineage>
</organism>
<evidence type="ECO:0000256" key="9">
    <source>
        <dbReference type="ARBA" id="ARBA00029596"/>
    </source>
</evidence>
<feature type="binding site" evidence="13">
    <location>
        <position position="116"/>
    </location>
    <ligand>
        <name>substrate</name>
    </ligand>
</feature>
<evidence type="ECO:0000256" key="1">
    <source>
        <dbReference type="ARBA" id="ARBA00001342"/>
    </source>
</evidence>
<sequence>MELLLMIHPVKLVLWTARDNLCGGGDHTVLWQLLCRQRVVFSCGRVTVRQLNGRIVCFDHSVGTWLRYCHLETVSTGAVIVIDNNGSLECTNWGNILTYKAMVAGIAGTVLHGSARDIDEIARMGYPVFSTGATMVSGKNRVVLDETQCPIRIGDIFVEPNDIILADANGALRIPHAIAREVVERAEAVESTEKKILDAVGAIKQAMRDCARGAIVCPARGVVPAGAGAFTFTCGVGPDWYGYRAVRAVRPGLRVRVYSRSAAGRAEFAARAADLDRGGRACHHARAQTAGPVRISGVPAAAGRSAVHGFGRSVAGLRARSRCGGCGSTVVVPAGVRADRA</sequence>
<dbReference type="PANTHER" id="PTHR33254">
    <property type="entry name" value="4-HYDROXY-4-METHYL-2-OXOGLUTARATE ALDOLASE 3-RELATED"/>
    <property type="match status" value="1"/>
</dbReference>
<dbReference type="CDD" id="cd16841">
    <property type="entry name" value="RraA_family"/>
    <property type="match status" value="1"/>
</dbReference>
<dbReference type="PANTHER" id="PTHR33254:SF4">
    <property type="entry name" value="4-HYDROXY-4-METHYL-2-OXOGLUTARATE ALDOLASE 3-RELATED"/>
    <property type="match status" value="1"/>
</dbReference>
<dbReference type="AlphaFoldDB" id="A0A6G9Z6M1"/>
<evidence type="ECO:0000256" key="11">
    <source>
        <dbReference type="ARBA" id="ARBA00032305"/>
    </source>
</evidence>
<evidence type="ECO:0000256" key="7">
    <source>
        <dbReference type="ARBA" id="ARBA00016549"/>
    </source>
</evidence>
<dbReference type="EC" id="4.1.1.112" evidence="6"/>
<dbReference type="GO" id="GO:0046872">
    <property type="term" value="F:metal ion binding"/>
    <property type="evidence" value="ECO:0007669"/>
    <property type="project" value="UniProtKB-KW"/>
</dbReference>
<comment type="subunit">
    <text evidence="4">Homotrimer.</text>
</comment>
<evidence type="ECO:0000313" key="15">
    <source>
        <dbReference type="Proteomes" id="UP000500953"/>
    </source>
</evidence>
<comment type="cofactor">
    <cofactor evidence="13">
        <name>Mg(2+)</name>
        <dbReference type="ChEBI" id="CHEBI:18420"/>
    </cofactor>
</comment>
<dbReference type="InterPro" id="IPR036704">
    <property type="entry name" value="RraA/RraA-like_sf"/>
</dbReference>
<dbReference type="Pfam" id="PF03737">
    <property type="entry name" value="RraA-like"/>
    <property type="match status" value="1"/>
</dbReference>
<evidence type="ECO:0000256" key="5">
    <source>
        <dbReference type="ARBA" id="ARBA00012213"/>
    </source>
</evidence>
<dbReference type="Proteomes" id="UP000500953">
    <property type="component" value="Chromosome"/>
</dbReference>
<reference evidence="14 15" key="1">
    <citation type="journal article" date="2019" name="ACS Chem. Biol.">
        <title>Identification and Mobilization of a Cryptic Antibiotic Biosynthesis Gene Locus from a Human-Pathogenic Nocardia Isolate.</title>
        <authorList>
            <person name="Herisse M."/>
            <person name="Ishida K."/>
            <person name="Porter J.L."/>
            <person name="Howden B."/>
            <person name="Hertweck C."/>
            <person name="Stinear T.P."/>
            <person name="Pidot S.J."/>
        </authorList>
    </citation>
    <scope>NUCLEOTIDE SEQUENCE [LARGE SCALE GENOMIC DNA]</scope>
    <source>
        <strain evidence="14 15">AUSMDU00012715</strain>
    </source>
</reference>
<evidence type="ECO:0000256" key="4">
    <source>
        <dbReference type="ARBA" id="ARBA00011233"/>
    </source>
</evidence>
<name>A0A6G9Z6M1_9NOCA</name>
<feature type="binding site" evidence="13">
    <location>
        <position position="117"/>
    </location>
    <ligand>
        <name>Mg(2+)</name>
        <dbReference type="ChEBI" id="CHEBI:18420"/>
    </ligand>
</feature>
<evidence type="ECO:0000256" key="3">
    <source>
        <dbReference type="ARBA" id="ARBA00008621"/>
    </source>
</evidence>
<dbReference type="GO" id="GO:0008948">
    <property type="term" value="F:oxaloacetate decarboxylase activity"/>
    <property type="evidence" value="ECO:0007669"/>
    <property type="project" value="UniProtKB-EC"/>
</dbReference>